<feature type="transmembrane region" description="Helical" evidence="6">
    <location>
        <begin position="334"/>
        <end position="351"/>
    </location>
</feature>
<organism evidence="7 8">
    <name type="scientific">Clostridium cellulovorans (strain ATCC 35296 / DSM 3052 / OCM 3 / 743B)</name>
    <dbReference type="NCBI Taxonomy" id="573061"/>
    <lineage>
        <taxon>Bacteria</taxon>
        <taxon>Bacillati</taxon>
        <taxon>Bacillota</taxon>
        <taxon>Clostridia</taxon>
        <taxon>Eubacteriales</taxon>
        <taxon>Clostridiaceae</taxon>
        <taxon>Clostridium</taxon>
    </lineage>
</organism>
<dbReference type="PANTHER" id="PTHR11706">
    <property type="entry name" value="SOLUTE CARRIER PROTEIN FAMILY 11 MEMBER"/>
    <property type="match status" value="1"/>
</dbReference>
<accession>D9SRQ5</accession>
<dbReference type="HAMAP" id="MF_00221">
    <property type="entry name" value="NRAMP"/>
    <property type="match status" value="1"/>
</dbReference>
<dbReference type="PANTHER" id="PTHR11706:SF33">
    <property type="entry name" value="NATURAL RESISTANCE-ASSOCIATED MACROPHAGE PROTEIN 2"/>
    <property type="match status" value="1"/>
</dbReference>
<dbReference type="NCBIfam" id="TIGR01197">
    <property type="entry name" value="nramp"/>
    <property type="match status" value="1"/>
</dbReference>
<feature type="transmembrane region" description="Helical" evidence="6">
    <location>
        <begin position="20"/>
        <end position="38"/>
    </location>
</feature>
<keyword evidence="8" id="KW-1185">Reference proteome</keyword>
<keyword evidence="4 6" id="KW-1133">Transmembrane helix</keyword>
<dbReference type="GO" id="GO:0046872">
    <property type="term" value="F:metal ion binding"/>
    <property type="evidence" value="ECO:0007669"/>
    <property type="project" value="UniProtKB-UniRule"/>
</dbReference>
<evidence type="ECO:0000256" key="1">
    <source>
        <dbReference type="ARBA" id="ARBA00004141"/>
    </source>
</evidence>
<dbReference type="GO" id="GO:0005886">
    <property type="term" value="C:plasma membrane"/>
    <property type="evidence" value="ECO:0007669"/>
    <property type="project" value="UniProtKB-SubCell"/>
</dbReference>
<evidence type="ECO:0000256" key="2">
    <source>
        <dbReference type="ARBA" id="ARBA00022448"/>
    </source>
</evidence>
<dbReference type="NCBIfam" id="NF001923">
    <property type="entry name" value="PRK00701.1"/>
    <property type="match status" value="1"/>
</dbReference>
<dbReference type="Pfam" id="PF01566">
    <property type="entry name" value="Nramp"/>
    <property type="match status" value="1"/>
</dbReference>
<dbReference type="EMBL" id="CP002160">
    <property type="protein sequence ID" value="ADL50422.1"/>
    <property type="molecule type" value="Genomic_DNA"/>
</dbReference>
<feature type="transmembrane region" description="Helical" evidence="6">
    <location>
        <begin position="100"/>
        <end position="125"/>
    </location>
</feature>
<gene>
    <name evidence="6" type="primary">mntH</name>
    <name evidence="7" type="ordered locus">Clocel_0651</name>
</gene>
<name>D9SRQ5_CLOC7</name>
<dbReference type="STRING" id="573061.Clocel_0651"/>
<evidence type="ECO:0000256" key="5">
    <source>
        <dbReference type="ARBA" id="ARBA00023136"/>
    </source>
</evidence>
<dbReference type="KEGG" id="ccb:Clocel_0651"/>
<evidence type="ECO:0000256" key="4">
    <source>
        <dbReference type="ARBA" id="ARBA00022989"/>
    </source>
</evidence>
<evidence type="ECO:0000256" key="6">
    <source>
        <dbReference type="HAMAP-Rule" id="MF_00221"/>
    </source>
</evidence>
<feature type="transmembrane region" description="Helical" evidence="6">
    <location>
        <begin position="357"/>
        <end position="377"/>
    </location>
</feature>
<dbReference type="PRINTS" id="PR00447">
    <property type="entry name" value="NATRESASSCMP"/>
</dbReference>
<evidence type="ECO:0000256" key="3">
    <source>
        <dbReference type="ARBA" id="ARBA00022692"/>
    </source>
</evidence>
<dbReference type="InterPro" id="IPR001046">
    <property type="entry name" value="NRAMP_fam"/>
</dbReference>
<proteinExistence type="inferred from homology"/>
<dbReference type="HOGENOM" id="CLU_020088_2_0_9"/>
<keyword evidence="3 6" id="KW-0812">Transmembrane</keyword>
<protein>
    <recommendedName>
        <fullName evidence="6">Divalent metal cation transporter MntH</fullName>
    </recommendedName>
</protein>
<comment type="similarity">
    <text evidence="6">Belongs to the NRAMP family.</text>
</comment>
<feature type="transmembrane region" description="Helical" evidence="6">
    <location>
        <begin position="58"/>
        <end position="80"/>
    </location>
</feature>
<reference evidence="7 8" key="1">
    <citation type="submission" date="2010-08" db="EMBL/GenBank/DDBJ databases">
        <title>Complete sequence of Clostridium cellulovorans 743B.</title>
        <authorList>
            <consortium name="US DOE Joint Genome Institute"/>
            <person name="Lucas S."/>
            <person name="Copeland A."/>
            <person name="Lapidus A."/>
            <person name="Cheng J.-F."/>
            <person name="Bruce D."/>
            <person name="Goodwin L."/>
            <person name="Pitluck S."/>
            <person name="Chertkov O."/>
            <person name="Detter J.C."/>
            <person name="Han C."/>
            <person name="Tapia R."/>
            <person name="Land M."/>
            <person name="Hauser L."/>
            <person name="Chang Y.-J."/>
            <person name="Jeffries C."/>
            <person name="Kyrpides N."/>
            <person name="Ivanova N."/>
            <person name="Mikhailova N."/>
            <person name="Hemme C.L."/>
            <person name="Woyke T."/>
        </authorList>
    </citation>
    <scope>NUCLEOTIDE SEQUENCE [LARGE SCALE GENOMIC DNA]</scope>
    <source>
        <strain evidence="8">ATCC 35296 / DSM 3052 / OCM 3 / 743B</strain>
    </source>
</reference>
<comment type="subcellular location">
    <subcellularLocation>
        <location evidence="6">Cell membrane</location>
        <topology evidence="6">Multi-pass membrane protein</topology>
    </subcellularLocation>
    <subcellularLocation>
        <location evidence="1">Membrane</location>
        <topology evidence="1">Multi-pass membrane protein</topology>
    </subcellularLocation>
</comment>
<evidence type="ECO:0000313" key="7">
    <source>
        <dbReference type="EMBL" id="ADL50422.1"/>
    </source>
</evidence>
<dbReference type="GO" id="GO:0015086">
    <property type="term" value="F:cadmium ion transmembrane transporter activity"/>
    <property type="evidence" value="ECO:0007669"/>
    <property type="project" value="TreeGrafter"/>
</dbReference>
<feature type="transmembrane region" description="Helical" evidence="6">
    <location>
        <begin position="248"/>
        <end position="271"/>
    </location>
</feature>
<sequence length="420" mass="45353">MQTAKEGKGLTYRPLTKNKLRSNLKFIGPAFVVSVAYIDPGNFATNITGGSSYDYSLLWVIFWSNLMAIFLQTLSAKLGIATEENLTGLCRKVFSKKVNWIFWFVAGLATIATTLAEFLGASLGFYLLFRIPLPIAGLLTGIITFGIVYLQKYGQRLIEIVITILVAIICLAYTIELFLARPDFSAIALGTLVPTLPDNNSLLIAVGMLGATVMPHVIYLHSELVQDRNKNCSISQKKKHLKLEKIDIFIAMNIAFIVNAAMVIVSAAVFYKSGLVVDSIEDAHKSLSPLLGSLSSGAFGIALLASGFSSSTVGTMAGETVMNGFVNIKIPTNIKRLITMVPAMFILAIGINPMTALVLSQVFLSFALPAAIIPLILLTSKKSIMGEFVNSSATKIFGFAIALIIVVLNCVLLYSTLIGF</sequence>
<feature type="transmembrane region" description="Helical" evidence="6">
    <location>
        <begin position="291"/>
        <end position="313"/>
    </location>
</feature>
<evidence type="ECO:0000313" key="8">
    <source>
        <dbReference type="Proteomes" id="UP000002730"/>
    </source>
</evidence>
<dbReference type="RefSeq" id="WP_010074798.1">
    <property type="nucleotide sequence ID" value="NC_014393.1"/>
</dbReference>
<dbReference type="AlphaFoldDB" id="D9SRQ5"/>
<keyword evidence="2 6" id="KW-0813">Transport</keyword>
<feature type="transmembrane region" description="Helical" evidence="6">
    <location>
        <begin position="397"/>
        <end position="417"/>
    </location>
</feature>
<dbReference type="GO" id="GO:0034755">
    <property type="term" value="P:iron ion transmembrane transport"/>
    <property type="evidence" value="ECO:0007669"/>
    <property type="project" value="TreeGrafter"/>
</dbReference>
<keyword evidence="6" id="KW-0406">Ion transport</keyword>
<dbReference type="NCBIfam" id="NF037982">
    <property type="entry name" value="Nramp_1"/>
    <property type="match status" value="1"/>
</dbReference>
<comment type="function">
    <text evidence="6">H(+)-stimulated, divalent metal cation uptake system.</text>
</comment>
<dbReference type="GO" id="GO:0015293">
    <property type="term" value="F:symporter activity"/>
    <property type="evidence" value="ECO:0007669"/>
    <property type="project" value="UniProtKB-UniRule"/>
</dbReference>
<dbReference type="Proteomes" id="UP000002730">
    <property type="component" value="Chromosome"/>
</dbReference>
<feature type="transmembrane region" description="Helical" evidence="6">
    <location>
        <begin position="157"/>
        <end position="180"/>
    </location>
</feature>
<keyword evidence="6" id="KW-0769">Symport</keyword>
<feature type="transmembrane region" description="Helical" evidence="6">
    <location>
        <begin position="200"/>
        <end position="220"/>
    </location>
</feature>
<feature type="transmembrane region" description="Helical" evidence="6">
    <location>
        <begin position="131"/>
        <end position="150"/>
    </location>
</feature>
<dbReference type="eggNOG" id="COG1914">
    <property type="taxonomic scope" value="Bacteria"/>
</dbReference>
<dbReference type="GO" id="GO:0005384">
    <property type="term" value="F:manganese ion transmembrane transporter activity"/>
    <property type="evidence" value="ECO:0007669"/>
    <property type="project" value="TreeGrafter"/>
</dbReference>
<keyword evidence="5 6" id="KW-0472">Membrane</keyword>
<keyword evidence="6" id="KW-1003">Cell membrane</keyword>
<dbReference type="OrthoDB" id="9787548at2"/>